<organism evidence="1 2">
    <name type="scientific">Paragemmobacter aquarius</name>
    <dbReference type="NCBI Taxonomy" id="2169400"/>
    <lineage>
        <taxon>Bacteria</taxon>
        <taxon>Pseudomonadati</taxon>
        <taxon>Pseudomonadota</taxon>
        <taxon>Alphaproteobacteria</taxon>
        <taxon>Rhodobacterales</taxon>
        <taxon>Paracoccaceae</taxon>
        <taxon>Paragemmobacter</taxon>
    </lineage>
</organism>
<name>A0A2S0UJ09_9RHOB</name>
<sequence>MTQATPRSYHHRHLDFAFARGPGAARRLSVHSAEVLRAVLEGSSGGDTGATGYKALGSVDLPEAVAAALELVLGDLRTDLSDAGEDRGDDRLPQMLRQKRQRAAERLEEFFTRHRGNPLVANGVVVDPRSARGRQLVAQIRAGQAEPRLLAEWVRLRIEWRGIIEAF</sequence>
<dbReference type="AlphaFoldDB" id="A0A2S0UJ09"/>
<proteinExistence type="predicted"/>
<dbReference type="RefSeq" id="WP_108434629.1">
    <property type="nucleotide sequence ID" value="NZ_CP028918.1"/>
</dbReference>
<gene>
    <name evidence="1" type="ORF">HYN69_04125</name>
</gene>
<accession>A0A2S0UJ09</accession>
<dbReference type="EMBL" id="CP028918">
    <property type="protein sequence ID" value="AWB47804.1"/>
    <property type="molecule type" value="Genomic_DNA"/>
</dbReference>
<protein>
    <submittedName>
        <fullName evidence="1">Uncharacterized protein</fullName>
    </submittedName>
</protein>
<dbReference type="KEGG" id="geh:HYN69_04125"/>
<evidence type="ECO:0000313" key="2">
    <source>
        <dbReference type="Proteomes" id="UP000244496"/>
    </source>
</evidence>
<reference evidence="1 2" key="1">
    <citation type="submission" date="2018-04" db="EMBL/GenBank/DDBJ databases">
        <title>Genome sequencing of Gemmobacter.</title>
        <authorList>
            <person name="Yi H."/>
            <person name="Baek M.-G."/>
        </authorList>
    </citation>
    <scope>NUCLEOTIDE SEQUENCE [LARGE SCALE GENOMIC DNA]</scope>
    <source>
        <strain evidence="1 2">HYN0069</strain>
    </source>
</reference>
<evidence type="ECO:0000313" key="1">
    <source>
        <dbReference type="EMBL" id="AWB47804.1"/>
    </source>
</evidence>
<keyword evidence="2" id="KW-1185">Reference proteome</keyword>
<dbReference type="Proteomes" id="UP000244496">
    <property type="component" value="Chromosome"/>
</dbReference>